<sequence length="223" mass="24671">MAGLFGEDILTIMSMLRLGAPKGGTAVYYKMTLCRSPEDVPPLYTTEVPVCRVAVSRHGTLIIVSVYLPPSKRLLRSNIKTLLALGDAVILFGDLNYRLSVLLRLGSFTGEEQPSDTKIIIDWKRVSTKLEEVDTLNLNVIPDDIVSNKNIATTIGALIYHIKTVVGNSQTRVPATSICLGLPADVQELISAKNAYPTPQYRSRAHAFQRHVRARIREVKNEN</sequence>
<dbReference type="EMBL" id="BGZK01001554">
    <property type="protein sequence ID" value="GBP82226.1"/>
    <property type="molecule type" value="Genomic_DNA"/>
</dbReference>
<dbReference type="OrthoDB" id="410155at2759"/>
<comment type="caution">
    <text evidence="1">The sequence shown here is derived from an EMBL/GenBank/DDBJ whole genome shotgun (WGS) entry which is preliminary data.</text>
</comment>
<protein>
    <recommendedName>
        <fullName evidence="3">RNA-directed DNA polymerase from mobile element jockey</fullName>
    </recommendedName>
</protein>
<accession>A0A4C1Z0W3</accession>
<dbReference type="InterPro" id="IPR036691">
    <property type="entry name" value="Endo/exonu/phosph_ase_sf"/>
</dbReference>
<name>A0A4C1Z0W3_EUMVA</name>
<organism evidence="1 2">
    <name type="scientific">Eumeta variegata</name>
    <name type="common">Bagworm moth</name>
    <name type="synonym">Eumeta japonica</name>
    <dbReference type="NCBI Taxonomy" id="151549"/>
    <lineage>
        <taxon>Eukaryota</taxon>
        <taxon>Metazoa</taxon>
        <taxon>Ecdysozoa</taxon>
        <taxon>Arthropoda</taxon>
        <taxon>Hexapoda</taxon>
        <taxon>Insecta</taxon>
        <taxon>Pterygota</taxon>
        <taxon>Neoptera</taxon>
        <taxon>Endopterygota</taxon>
        <taxon>Lepidoptera</taxon>
        <taxon>Glossata</taxon>
        <taxon>Ditrysia</taxon>
        <taxon>Tineoidea</taxon>
        <taxon>Psychidae</taxon>
        <taxon>Oiketicinae</taxon>
        <taxon>Eumeta</taxon>
    </lineage>
</organism>
<proteinExistence type="predicted"/>
<dbReference type="Gene3D" id="3.60.10.10">
    <property type="entry name" value="Endonuclease/exonuclease/phosphatase"/>
    <property type="match status" value="1"/>
</dbReference>
<dbReference type="SUPFAM" id="SSF56219">
    <property type="entry name" value="DNase I-like"/>
    <property type="match status" value="1"/>
</dbReference>
<evidence type="ECO:0000313" key="2">
    <source>
        <dbReference type="Proteomes" id="UP000299102"/>
    </source>
</evidence>
<keyword evidence="2" id="KW-1185">Reference proteome</keyword>
<evidence type="ECO:0008006" key="3">
    <source>
        <dbReference type="Google" id="ProtNLM"/>
    </source>
</evidence>
<reference evidence="1 2" key="1">
    <citation type="journal article" date="2019" name="Commun. Biol.">
        <title>The bagworm genome reveals a unique fibroin gene that provides high tensile strength.</title>
        <authorList>
            <person name="Kono N."/>
            <person name="Nakamura H."/>
            <person name="Ohtoshi R."/>
            <person name="Tomita M."/>
            <person name="Numata K."/>
            <person name="Arakawa K."/>
        </authorList>
    </citation>
    <scope>NUCLEOTIDE SEQUENCE [LARGE SCALE GENOMIC DNA]</scope>
</reference>
<dbReference type="Proteomes" id="UP000299102">
    <property type="component" value="Unassembled WGS sequence"/>
</dbReference>
<gene>
    <name evidence="1" type="ORF">EVAR_103675_1</name>
</gene>
<evidence type="ECO:0000313" key="1">
    <source>
        <dbReference type="EMBL" id="GBP82226.1"/>
    </source>
</evidence>
<dbReference type="AlphaFoldDB" id="A0A4C1Z0W3"/>